<dbReference type="AlphaFoldDB" id="G8ZNS7"/>
<dbReference type="GO" id="GO:0034657">
    <property type="term" value="C:GID complex"/>
    <property type="evidence" value="ECO:0007669"/>
    <property type="project" value="EnsemblFungi"/>
</dbReference>
<organism evidence="11 12">
    <name type="scientific">Torulaspora delbrueckii</name>
    <name type="common">Yeast</name>
    <name type="synonym">Candida colliculosa</name>
    <dbReference type="NCBI Taxonomy" id="4950"/>
    <lineage>
        <taxon>Eukaryota</taxon>
        <taxon>Fungi</taxon>
        <taxon>Dikarya</taxon>
        <taxon>Ascomycota</taxon>
        <taxon>Saccharomycotina</taxon>
        <taxon>Saccharomycetes</taxon>
        <taxon>Saccharomycetales</taxon>
        <taxon>Saccharomycetaceae</taxon>
        <taxon>Torulaspora</taxon>
    </lineage>
</organism>
<dbReference type="GO" id="GO:0005634">
    <property type="term" value="C:nucleus"/>
    <property type="evidence" value="ECO:0007669"/>
    <property type="project" value="TreeGrafter"/>
</dbReference>
<dbReference type="PANTHER" id="PTHR12170:SF3">
    <property type="entry name" value="GH10162P"/>
    <property type="match status" value="1"/>
</dbReference>
<dbReference type="Gene3D" id="3.30.40.10">
    <property type="entry name" value="Zinc/RING finger domain, C3HC4 (zinc finger)"/>
    <property type="match status" value="1"/>
</dbReference>
<name>G8ZNS7_TORDE</name>
<reference evidence="11 12" key="1">
    <citation type="journal article" date="2011" name="Proc. Natl. Acad. Sci. U.S.A.">
        <title>Evolutionary erosion of yeast sex chromosomes by mating-type switching accidents.</title>
        <authorList>
            <person name="Gordon J.L."/>
            <person name="Armisen D."/>
            <person name="Proux-Wera E."/>
            <person name="Oheigeartaigh S.S."/>
            <person name="Byrne K.P."/>
            <person name="Wolfe K.H."/>
        </authorList>
    </citation>
    <scope>NUCLEOTIDE SEQUENCE [LARGE SCALE GENOMIC DNA]</scope>
    <source>
        <strain evidence="12">ATCC 10662 / CBS 1146 / NBRC 0425 / NCYC 2629 / NRRL Y-866</strain>
    </source>
</reference>
<evidence type="ECO:0000256" key="9">
    <source>
        <dbReference type="PROSITE-ProRule" id="PRU01215"/>
    </source>
</evidence>
<dbReference type="OrthoDB" id="1933281at2759"/>
<dbReference type="Pfam" id="PF10607">
    <property type="entry name" value="CTLH"/>
    <property type="match status" value="1"/>
</dbReference>
<keyword evidence="4 9" id="KW-0863">Zinc-finger</keyword>
<evidence type="ECO:0000256" key="1">
    <source>
        <dbReference type="ARBA" id="ARBA00004496"/>
    </source>
</evidence>
<keyword evidence="12" id="KW-1185">Reference proteome</keyword>
<dbReference type="PROSITE" id="PS51867">
    <property type="entry name" value="ZF_RING_GID"/>
    <property type="match status" value="1"/>
</dbReference>
<dbReference type="InParanoid" id="G8ZNS7"/>
<evidence type="ECO:0000256" key="8">
    <source>
        <dbReference type="ARBA" id="ARBA00080744"/>
    </source>
</evidence>
<dbReference type="FunFam" id="3.30.40.10:FF:000143">
    <property type="entry name" value="Regulator of gluconeogenesis Rmd5"/>
    <property type="match status" value="1"/>
</dbReference>
<dbReference type="InterPro" id="IPR024964">
    <property type="entry name" value="CTLH/CRA"/>
</dbReference>
<dbReference type="CDD" id="cd16652">
    <property type="entry name" value="dRING_Rmd5p-like"/>
    <property type="match status" value="1"/>
</dbReference>
<evidence type="ECO:0000256" key="7">
    <source>
        <dbReference type="ARBA" id="ARBA00075398"/>
    </source>
</evidence>
<evidence type="ECO:0000256" key="4">
    <source>
        <dbReference type="ARBA" id="ARBA00022771"/>
    </source>
</evidence>
<keyword evidence="5" id="KW-0862">Zinc</keyword>
<keyword evidence="2" id="KW-0963">Cytoplasm</keyword>
<dbReference type="InterPro" id="IPR045098">
    <property type="entry name" value="Fyv10_fam"/>
</dbReference>
<dbReference type="HOGENOM" id="CLU_020227_2_0_1"/>
<evidence type="ECO:0000256" key="6">
    <source>
        <dbReference type="ARBA" id="ARBA00061136"/>
    </source>
</evidence>
<dbReference type="GO" id="GO:0061630">
    <property type="term" value="F:ubiquitin protein ligase activity"/>
    <property type="evidence" value="ECO:0007669"/>
    <property type="project" value="EnsemblFungi"/>
</dbReference>
<comment type="similarity">
    <text evidence="6">Belongs to the RMD5/GID2 family.</text>
</comment>
<dbReference type="InterPro" id="IPR037683">
    <property type="entry name" value="Rmd5_dRing"/>
</dbReference>
<evidence type="ECO:0000313" key="11">
    <source>
        <dbReference type="EMBL" id="CCE90271.1"/>
    </source>
</evidence>
<dbReference type="InterPro" id="IPR013083">
    <property type="entry name" value="Znf_RING/FYVE/PHD"/>
</dbReference>
<dbReference type="STRING" id="1076872.G8ZNS7"/>
<evidence type="ECO:0000313" key="12">
    <source>
        <dbReference type="Proteomes" id="UP000005627"/>
    </source>
</evidence>
<accession>G8ZNS7</accession>
<dbReference type="EMBL" id="HE616743">
    <property type="protein sequence ID" value="CCE90271.1"/>
    <property type="molecule type" value="Genomic_DNA"/>
</dbReference>
<dbReference type="GO" id="GO:0008270">
    <property type="term" value="F:zinc ion binding"/>
    <property type="evidence" value="ECO:0007669"/>
    <property type="project" value="UniProtKB-KW"/>
</dbReference>
<dbReference type="GO" id="GO:0043161">
    <property type="term" value="P:proteasome-mediated ubiquitin-dependent protein catabolic process"/>
    <property type="evidence" value="ECO:0007669"/>
    <property type="project" value="EnsemblFungi"/>
</dbReference>
<dbReference type="RefSeq" id="XP_003679482.1">
    <property type="nucleotide sequence ID" value="XM_003679434.1"/>
</dbReference>
<protein>
    <recommendedName>
        <fullName evidence="8">GID complex catalytic subunit 2</fullName>
    </recommendedName>
    <alternativeName>
        <fullName evidence="7">Glucose-induced degradation protein 2</fullName>
    </alternativeName>
</protein>
<dbReference type="PANTHER" id="PTHR12170">
    <property type="entry name" value="MACROPHAGE ERYTHROBLAST ATTACHER-RELATED"/>
    <property type="match status" value="1"/>
</dbReference>
<dbReference type="eggNOG" id="KOG2817">
    <property type="taxonomic scope" value="Eukaryota"/>
</dbReference>
<evidence type="ECO:0000259" key="10">
    <source>
        <dbReference type="PROSITE" id="PS51867"/>
    </source>
</evidence>
<dbReference type="Proteomes" id="UP000005627">
    <property type="component" value="Chromosome 2"/>
</dbReference>
<comment type="subcellular location">
    <subcellularLocation>
        <location evidence="1">Cytoplasm</location>
    </subcellularLocation>
</comment>
<evidence type="ECO:0000256" key="5">
    <source>
        <dbReference type="ARBA" id="ARBA00022833"/>
    </source>
</evidence>
<dbReference type="FunCoup" id="G8ZNS7">
    <property type="interactions" value="630"/>
</dbReference>
<dbReference type="InterPro" id="IPR044063">
    <property type="entry name" value="ZF_RING_GID"/>
</dbReference>
<keyword evidence="3" id="KW-0479">Metal-binding</keyword>
<evidence type="ECO:0000256" key="3">
    <source>
        <dbReference type="ARBA" id="ARBA00022723"/>
    </source>
</evidence>
<dbReference type="KEGG" id="tdl:TDEL_0B01420"/>
<dbReference type="GO" id="GO:0005777">
    <property type="term" value="C:peroxisome"/>
    <property type="evidence" value="ECO:0007669"/>
    <property type="project" value="EnsemblFungi"/>
</dbReference>
<proteinExistence type="inferred from homology"/>
<evidence type="ECO:0000256" key="2">
    <source>
        <dbReference type="ARBA" id="ARBA00022490"/>
    </source>
</evidence>
<sequence>MSVLLNTLQQEFDKLYTENSTPREPIIKKCHDETSSLKTHLKKLKAHLSKQIEEQEVLSDDCPEEEKKKIIRKRGVILEKLNKSHKHWDHSIKKQIKHISQQHVKFNKVALTKLYEFDLDKVYVNKLPSNSKKLVDDAISFHISRYNMGNLSATNESDMIRYLRDVYGISPETSSKFVQMGQIVQDIKKGDSSSCQEWCEPGSPLNFELYVLKSLQLFKKGDTLVTYNHLTRKLPASSFIQVTTQVSPILTQLVLGEKVHDINAAIHLQLEKCISLFTKEYCLKNNLPFESPLFLIVLSGIISFQFYIKYTTIRAASHVDWTTKDELPFDVQLPEFLCHFHPIFICPVLKEETTEENPPYSLPCHHILSKKSLDRLSKNGTTTFKCPYCPVNASMSKTMRVKFIML</sequence>
<feature type="domain" description="RING-Gid-type" evidence="10">
    <location>
        <begin position="346"/>
        <end position="389"/>
    </location>
</feature>
<dbReference type="GO" id="GO:0045721">
    <property type="term" value="P:negative regulation of gluconeogenesis"/>
    <property type="evidence" value="ECO:0007669"/>
    <property type="project" value="EnsemblFungi"/>
</dbReference>
<dbReference type="GO" id="GO:0005829">
    <property type="term" value="C:cytosol"/>
    <property type="evidence" value="ECO:0007669"/>
    <property type="project" value="EnsemblFungi"/>
</dbReference>
<dbReference type="GeneID" id="11504113"/>
<gene>
    <name evidence="11" type="primary">TDEL0B01420</name>
    <name evidence="11" type="ORF">TDEL_0B01420</name>
</gene>
<feature type="zinc finger region" description="RING-Gid-type" evidence="9">
    <location>
        <begin position="346"/>
        <end position="389"/>
    </location>
</feature>
<dbReference type="SUPFAM" id="SSF57850">
    <property type="entry name" value="RING/U-box"/>
    <property type="match status" value="1"/>
</dbReference>